<feature type="transmembrane region" description="Helical" evidence="1">
    <location>
        <begin position="35"/>
        <end position="55"/>
    </location>
</feature>
<feature type="transmembrane region" description="Helical" evidence="1">
    <location>
        <begin position="195"/>
        <end position="219"/>
    </location>
</feature>
<keyword evidence="1" id="KW-0472">Membrane</keyword>
<dbReference type="EMBL" id="STGV01000002">
    <property type="protein sequence ID" value="THV23645.1"/>
    <property type="molecule type" value="Genomic_DNA"/>
</dbReference>
<evidence type="ECO:0000313" key="3">
    <source>
        <dbReference type="Proteomes" id="UP000308828"/>
    </source>
</evidence>
<feature type="transmembrane region" description="Helical" evidence="1">
    <location>
        <begin position="231"/>
        <end position="251"/>
    </location>
</feature>
<reference evidence="2 3" key="1">
    <citation type="submission" date="2019-04" db="EMBL/GenBank/DDBJ databases">
        <title>Genome sequence of strain shin9-1.</title>
        <authorList>
            <person name="Gao J."/>
            <person name="Sun J."/>
        </authorList>
    </citation>
    <scope>NUCLEOTIDE SEQUENCE [LARGE SCALE GENOMIC DNA]</scope>
    <source>
        <strain evidence="3">shin9-1</strain>
    </source>
</reference>
<keyword evidence="1" id="KW-0812">Transmembrane</keyword>
<protein>
    <recommendedName>
        <fullName evidence="4">Glycosyltransferase RgtA/B/C/D-like domain-containing protein</fullName>
    </recommendedName>
</protein>
<keyword evidence="1" id="KW-1133">Transmembrane helix</keyword>
<name>A0A4S8P302_9HYPH</name>
<dbReference type="RefSeq" id="WP_136597745.1">
    <property type="nucleotide sequence ID" value="NZ_STGV01000002.1"/>
</dbReference>
<proteinExistence type="predicted"/>
<sequence length="415" mass="47016">MSGEDFLQMNRALNNLFMGFAMAIVAVGLHRIGKLPLATVSVGMLFACVDVWNMISGRIGWFENVQFVLVAATQLSLMALLLSGTYRSAILVGFFAGWVVIFKHIGAWEIVQLGLLFLLFSSRRKQLIVTGAVIALMVVLYGLLQLYRGGEDYINQQLHHTMRAVGKKKSPSVNFDLKQAINIFLDAYGVFWPSILATLLGLAVAGFTYLRAGFIVYWCKAQQVFLSSRRDVGLLVLNTWLLGAFISLLAIKLRNPHYYFLIFIPATFTVGVFLMNLYRVRKWRYVAAGLLTLFLVGNATSFAMRVQWDDSVLTNFYRTYHDTLKGRIILTEEPLACLAGEIDGFRDIRLAHNRELKLLNQDDIGAVVLLSSRSYKPPVSEAWSDKLATRYKQIYKDSDWKWNIEIWLPATRVAR</sequence>
<comment type="caution">
    <text evidence="2">The sequence shown here is derived from an EMBL/GenBank/DDBJ whole genome shotgun (WGS) entry which is preliminary data.</text>
</comment>
<feature type="transmembrane region" description="Helical" evidence="1">
    <location>
        <begin position="12"/>
        <end position="29"/>
    </location>
</feature>
<feature type="transmembrane region" description="Helical" evidence="1">
    <location>
        <begin position="127"/>
        <end position="147"/>
    </location>
</feature>
<feature type="transmembrane region" description="Helical" evidence="1">
    <location>
        <begin position="285"/>
        <end position="304"/>
    </location>
</feature>
<feature type="transmembrane region" description="Helical" evidence="1">
    <location>
        <begin position="67"/>
        <end position="86"/>
    </location>
</feature>
<organism evidence="2 3">
    <name type="scientific">Peteryoungia ipomoeae</name>
    <dbReference type="NCBI Taxonomy" id="1210932"/>
    <lineage>
        <taxon>Bacteria</taxon>
        <taxon>Pseudomonadati</taxon>
        <taxon>Pseudomonadota</taxon>
        <taxon>Alphaproteobacteria</taxon>
        <taxon>Hyphomicrobiales</taxon>
        <taxon>Rhizobiaceae</taxon>
        <taxon>Peteryoungia</taxon>
    </lineage>
</organism>
<dbReference type="OrthoDB" id="4912333at2"/>
<keyword evidence="3" id="KW-1185">Reference proteome</keyword>
<dbReference type="AlphaFoldDB" id="A0A4S8P302"/>
<gene>
    <name evidence="2" type="ORF">FAA97_06535</name>
</gene>
<accession>A0A4S8P302</accession>
<evidence type="ECO:0000256" key="1">
    <source>
        <dbReference type="SAM" id="Phobius"/>
    </source>
</evidence>
<evidence type="ECO:0008006" key="4">
    <source>
        <dbReference type="Google" id="ProtNLM"/>
    </source>
</evidence>
<evidence type="ECO:0000313" key="2">
    <source>
        <dbReference type="EMBL" id="THV23645.1"/>
    </source>
</evidence>
<feature type="transmembrane region" description="Helical" evidence="1">
    <location>
        <begin position="257"/>
        <end position="278"/>
    </location>
</feature>
<feature type="transmembrane region" description="Helical" evidence="1">
    <location>
        <begin position="92"/>
        <end position="120"/>
    </location>
</feature>
<dbReference type="Proteomes" id="UP000308828">
    <property type="component" value="Unassembled WGS sequence"/>
</dbReference>